<feature type="signal peptide" evidence="1">
    <location>
        <begin position="1"/>
        <end position="20"/>
    </location>
</feature>
<proteinExistence type="predicted"/>
<comment type="caution">
    <text evidence="2">The sequence shown here is derived from an EMBL/GenBank/DDBJ whole genome shotgun (WGS) entry which is preliminary data.</text>
</comment>
<evidence type="ECO:0000313" key="3">
    <source>
        <dbReference type="Proteomes" id="UP001216595"/>
    </source>
</evidence>
<dbReference type="EMBL" id="JAQQKW010000005">
    <property type="protein sequence ID" value="MDC7694793.1"/>
    <property type="molecule type" value="Genomic_DNA"/>
</dbReference>
<gene>
    <name evidence="2" type="ORF">PQU94_10920</name>
</gene>
<dbReference type="Gene3D" id="3.30.70.2970">
    <property type="entry name" value="Protein of unknown function (DUF541), domain 2"/>
    <property type="match status" value="1"/>
</dbReference>
<accession>A0ABT5IF52</accession>
<dbReference type="Proteomes" id="UP001216595">
    <property type="component" value="Unassembled WGS sequence"/>
</dbReference>
<feature type="chain" id="PRO_5047294960" evidence="1">
    <location>
        <begin position="21"/>
        <end position="290"/>
    </location>
</feature>
<evidence type="ECO:0000313" key="2">
    <source>
        <dbReference type="EMBL" id="MDC7694793.1"/>
    </source>
</evidence>
<dbReference type="PANTHER" id="PTHR34387">
    <property type="entry name" value="SLR1258 PROTEIN"/>
    <property type="match status" value="1"/>
</dbReference>
<dbReference type="Pfam" id="PF04402">
    <property type="entry name" value="SIMPL"/>
    <property type="match status" value="1"/>
</dbReference>
<dbReference type="RefSeq" id="WP_272741493.1">
    <property type="nucleotide sequence ID" value="NZ_JAQQKW010000005.1"/>
</dbReference>
<sequence>MRRVWIGLCALPLLAAGAEAAPPVKPVESADRFDAAPWWMERAVLPQSGYAETEVEANRATFAARFKGTGKTASEAQRQAVAQAETLISALRQRPAEAVRVRTDFAVQAFYEQYRDKDGRQIANVRGDKIRGYDANLTLRVEVRDMAVLEPVYALVLAAAPTQVDRVAFALQPDNALRDRLRNEAARDAAARAQGAVEATGSTLGSIRLIDPSGRACRADILGRDTHEDDDAPRLQTSMNMKRATADTADVVVSGSRAPTLEARAAENAFIQTPPLYRVQVQTCVVYDLK</sequence>
<keyword evidence="3" id="KW-1185">Reference proteome</keyword>
<evidence type="ECO:0000256" key="1">
    <source>
        <dbReference type="SAM" id="SignalP"/>
    </source>
</evidence>
<dbReference type="InterPro" id="IPR052022">
    <property type="entry name" value="26kDa_periplasmic_antigen"/>
</dbReference>
<protein>
    <submittedName>
        <fullName evidence="2">SIMPL domain-containing protein</fullName>
    </submittedName>
</protein>
<name>A0ABT5IF52_9CAUL</name>
<dbReference type="InterPro" id="IPR007497">
    <property type="entry name" value="SIMPL/DUF541"/>
</dbReference>
<keyword evidence="1" id="KW-0732">Signal</keyword>
<organism evidence="2 3">
    <name type="scientific">Asticcacaulis currens</name>
    <dbReference type="NCBI Taxonomy" id="2984210"/>
    <lineage>
        <taxon>Bacteria</taxon>
        <taxon>Pseudomonadati</taxon>
        <taxon>Pseudomonadota</taxon>
        <taxon>Alphaproteobacteria</taxon>
        <taxon>Caulobacterales</taxon>
        <taxon>Caulobacteraceae</taxon>
        <taxon>Asticcacaulis</taxon>
    </lineage>
</organism>
<dbReference type="PANTHER" id="PTHR34387:SF2">
    <property type="entry name" value="SLR1258 PROTEIN"/>
    <property type="match status" value="1"/>
</dbReference>
<reference evidence="2 3" key="1">
    <citation type="submission" date="2023-01" db="EMBL/GenBank/DDBJ databases">
        <title>Novel species of the genus Asticcacaulis isolated from rivers.</title>
        <authorList>
            <person name="Lu H."/>
        </authorList>
    </citation>
    <scope>NUCLEOTIDE SEQUENCE [LARGE SCALE GENOMIC DNA]</scope>
    <source>
        <strain evidence="2 3">DXS10W</strain>
    </source>
</reference>